<sequence length="113" mass="12039">MIKVSCCPEPQLVVNETCNTYNTDSDTPQQIFEHGTGVVSGYVTLQNFNASGGNANVSTDAAGTNIIATAAPDNSYTVFVPSLTDLYVFSETDEVTVLGIVKVSVNQTVRPQF</sequence>
<gene>
    <name evidence="1" type="ORF">HXA33_13150</name>
</gene>
<evidence type="ECO:0000313" key="2">
    <source>
        <dbReference type="Proteomes" id="UP001057753"/>
    </source>
</evidence>
<dbReference type="RefSeq" id="WP_257821883.1">
    <property type="nucleotide sequence ID" value="NZ_JABXYM010000001.1"/>
</dbReference>
<accession>A0A9Q4B375</accession>
<name>A0A9Q4B375_SALAG</name>
<reference evidence="1" key="1">
    <citation type="submission" date="2020-06" db="EMBL/GenBank/DDBJ databases">
        <title>Insight into the genomes of haloalkaliphilic bacilli from Kenyan soda lakes.</title>
        <authorList>
            <person name="Mwirichia R."/>
            <person name="Villamizar G.C."/>
            <person name="Poehlein A."/>
            <person name="Mugweru J."/>
            <person name="Kipnyargis A."/>
            <person name="Kiplimo D."/>
            <person name="Orwa P."/>
            <person name="Daniel R."/>
        </authorList>
    </citation>
    <scope>NUCLEOTIDE SEQUENCE</scope>
    <source>
        <strain evidence="1">B1096_S55</strain>
    </source>
</reference>
<dbReference type="Proteomes" id="UP001057753">
    <property type="component" value="Unassembled WGS sequence"/>
</dbReference>
<keyword evidence="2" id="KW-1185">Reference proteome</keyword>
<evidence type="ECO:0000313" key="1">
    <source>
        <dbReference type="EMBL" id="MCR6097494.1"/>
    </source>
</evidence>
<protein>
    <submittedName>
        <fullName evidence="1">Uncharacterized protein</fullName>
    </submittedName>
</protein>
<dbReference type="EMBL" id="JABXYM010000001">
    <property type="protein sequence ID" value="MCR6097494.1"/>
    <property type="molecule type" value="Genomic_DNA"/>
</dbReference>
<dbReference type="AlphaFoldDB" id="A0A9Q4B375"/>
<organism evidence="1 2">
    <name type="scientific">Salipaludibacillus agaradhaerens</name>
    <name type="common">Bacillus agaradhaerens</name>
    <dbReference type="NCBI Taxonomy" id="76935"/>
    <lineage>
        <taxon>Bacteria</taxon>
        <taxon>Bacillati</taxon>
        <taxon>Bacillota</taxon>
        <taxon>Bacilli</taxon>
        <taxon>Bacillales</taxon>
        <taxon>Bacillaceae</taxon>
    </lineage>
</organism>
<proteinExistence type="predicted"/>
<comment type="caution">
    <text evidence="1">The sequence shown here is derived from an EMBL/GenBank/DDBJ whole genome shotgun (WGS) entry which is preliminary data.</text>
</comment>